<sequence length="414" mass="45334">MHLAFPRDVNARESGSLDVADEVLGNQVLACYGELLRVLRSPRWKWRLRVRVDLLRGALALEPAVSEWLARGAPGAHRRLLARRERLERVARARLAHLSRQEGASLAEVWGHLERLLSEPLPRPPGDDEPVLFEGAQGWRHFLAWPGAWVFALLVLTHQHLLGRRASVVPVLVAGGALLAVYLLRYTGRFWLTAKRLVWQPRVGEPVQVSLASIAPDGITALTAWGEVRVEGERRVTVRHAGAAGRLAALLELHRRSPFLGRVDGTRRVQEVSVVPAWRVPEGAAPGSRTEPGVAVLRPGYAAFLPAHRATEMFRGLTGPLGAKPEADDAGVDVTVELLVEHLRLLSEADFDAYLRQAVFAQGGELWFADEVRPGEAASAGHVGLVGARGVGLQLRPDSVQAEATRRIVSQWAA</sequence>
<protein>
    <submittedName>
        <fullName evidence="1">Uncharacterized protein</fullName>
    </submittedName>
</protein>
<dbReference type="Proteomes" id="UP000182229">
    <property type="component" value="Unassembled WGS sequence"/>
</dbReference>
<dbReference type="OrthoDB" id="5502392at2"/>
<reference evidence="2" key="1">
    <citation type="submission" date="2016-11" db="EMBL/GenBank/DDBJ databases">
        <authorList>
            <person name="Shukria A."/>
            <person name="Stevens D.C."/>
        </authorList>
    </citation>
    <scope>NUCLEOTIDE SEQUENCE [LARGE SCALE GENOMIC DNA]</scope>
    <source>
        <strain evidence="2">Cbfe23</strain>
    </source>
</reference>
<organism evidence="1 2">
    <name type="scientific">Cystobacter ferrugineus</name>
    <dbReference type="NCBI Taxonomy" id="83449"/>
    <lineage>
        <taxon>Bacteria</taxon>
        <taxon>Pseudomonadati</taxon>
        <taxon>Myxococcota</taxon>
        <taxon>Myxococcia</taxon>
        <taxon>Myxococcales</taxon>
        <taxon>Cystobacterineae</taxon>
        <taxon>Archangiaceae</taxon>
        <taxon>Cystobacter</taxon>
    </lineage>
</organism>
<gene>
    <name evidence="1" type="ORF">BON30_04655</name>
</gene>
<dbReference type="EMBL" id="MPIN01000001">
    <property type="protein sequence ID" value="OJH42489.1"/>
    <property type="molecule type" value="Genomic_DNA"/>
</dbReference>
<dbReference type="AlphaFoldDB" id="A0A1L9BJT1"/>
<dbReference type="RefSeq" id="WP_071896584.1">
    <property type="nucleotide sequence ID" value="NZ_MPIN01000001.1"/>
</dbReference>
<keyword evidence="2" id="KW-1185">Reference proteome</keyword>
<evidence type="ECO:0000313" key="1">
    <source>
        <dbReference type="EMBL" id="OJH42489.1"/>
    </source>
</evidence>
<reference evidence="1 2" key="2">
    <citation type="submission" date="2016-12" db="EMBL/GenBank/DDBJ databases">
        <title>Draft Genome Sequence of Cystobacter ferrugineus Strain Cbfe23.</title>
        <authorList>
            <person name="Akbar S."/>
            <person name="Dowd S.E."/>
            <person name="Stevens D.C."/>
        </authorList>
    </citation>
    <scope>NUCLEOTIDE SEQUENCE [LARGE SCALE GENOMIC DNA]</scope>
    <source>
        <strain evidence="1 2">Cbfe23</strain>
    </source>
</reference>
<proteinExistence type="predicted"/>
<accession>A0A1L9BJT1</accession>
<name>A0A1L9BJT1_9BACT</name>
<evidence type="ECO:0000313" key="2">
    <source>
        <dbReference type="Proteomes" id="UP000182229"/>
    </source>
</evidence>
<comment type="caution">
    <text evidence="1">The sequence shown here is derived from an EMBL/GenBank/DDBJ whole genome shotgun (WGS) entry which is preliminary data.</text>
</comment>